<dbReference type="EMBL" id="DSUT01000142">
    <property type="protein sequence ID" value="HGK28614.1"/>
    <property type="molecule type" value="Genomic_DNA"/>
</dbReference>
<dbReference type="Pfam" id="PF02660">
    <property type="entry name" value="G3P_acyltransf"/>
    <property type="match status" value="1"/>
</dbReference>
<evidence type="ECO:0000256" key="6">
    <source>
        <dbReference type="ARBA" id="ARBA00023098"/>
    </source>
</evidence>
<gene>
    <name evidence="11" type="ORF">ENS41_06625</name>
</gene>
<evidence type="ECO:0000256" key="2">
    <source>
        <dbReference type="ARBA" id="ARBA00022516"/>
    </source>
</evidence>
<evidence type="ECO:0000256" key="8">
    <source>
        <dbReference type="ARBA" id="ARBA00023209"/>
    </source>
</evidence>
<protein>
    <submittedName>
        <fullName evidence="11">Uncharacterized protein</fullName>
    </submittedName>
</protein>
<keyword evidence="3" id="KW-0808">Transferase</keyword>
<dbReference type="PANTHER" id="PTHR30309">
    <property type="entry name" value="INNER MEMBRANE PROTEIN YGIH"/>
    <property type="match status" value="1"/>
</dbReference>
<feature type="transmembrane region" description="Helical" evidence="10">
    <location>
        <begin position="70"/>
        <end position="93"/>
    </location>
</feature>
<comment type="caution">
    <text evidence="11">The sequence shown here is derived from an EMBL/GenBank/DDBJ whole genome shotgun (WGS) entry which is preliminary data.</text>
</comment>
<evidence type="ECO:0000256" key="1">
    <source>
        <dbReference type="ARBA" id="ARBA00022475"/>
    </source>
</evidence>
<dbReference type="AlphaFoldDB" id="A0A7C4GAJ6"/>
<evidence type="ECO:0000256" key="9">
    <source>
        <dbReference type="ARBA" id="ARBA00023264"/>
    </source>
</evidence>
<keyword evidence="2" id="KW-0444">Lipid biosynthesis</keyword>
<proteinExistence type="predicted"/>
<evidence type="ECO:0000256" key="4">
    <source>
        <dbReference type="ARBA" id="ARBA00022692"/>
    </source>
</evidence>
<evidence type="ECO:0000256" key="5">
    <source>
        <dbReference type="ARBA" id="ARBA00022989"/>
    </source>
</evidence>
<evidence type="ECO:0000313" key="11">
    <source>
        <dbReference type="EMBL" id="HGK28614.1"/>
    </source>
</evidence>
<keyword evidence="9" id="KW-1208">Phospholipid metabolism</keyword>
<keyword evidence="5 10" id="KW-1133">Transmembrane helix</keyword>
<dbReference type="InterPro" id="IPR003811">
    <property type="entry name" value="G3P_acylTferase_PlsY"/>
</dbReference>
<dbReference type="PANTHER" id="PTHR30309:SF1">
    <property type="entry name" value="GLYCEROL-3-PHOSPHATE ACYLTRANSFERASE 1"/>
    <property type="match status" value="1"/>
</dbReference>
<feature type="transmembrane region" description="Helical" evidence="10">
    <location>
        <begin position="6"/>
        <end position="26"/>
    </location>
</feature>
<reference evidence="11" key="1">
    <citation type="journal article" date="2020" name="mSystems">
        <title>Genome- and Community-Level Interaction Insights into Carbon Utilization and Element Cycling Functions of Hydrothermarchaeota in Hydrothermal Sediment.</title>
        <authorList>
            <person name="Zhou Z."/>
            <person name="Liu Y."/>
            <person name="Xu W."/>
            <person name="Pan J."/>
            <person name="Luo Z.H."/>
            <person name="Li M."/>
        </authorList>
    </citation>
    <scope>NUCLEOTIDE SEQUENCE [LARGE SCALE GENOMIC DNA]</scope>
    <source>
        <strain evidence="11">SpSt-488</strain>
    </source>
</reference>
<dbReference type="SMART" id="SM01207">
    <property type="entry name" value="G3P_acyltransf"/>
    <property type="match status" value="1"/>
</dbReference>
<organism evidence="11">
    <name type="scientific">candidate division WOR-3 bacterium</name>
    <dbReference type="NCBI Taxonomy" id="2052148"/>
    <lineage>
        <taxon>Bacteria</taxon>
        <taxon>Bacteria division WOR-3</taxon>
    </lineage>
</organism>
<sequence length="189" mass="19939">MKPLPLAGLVAAGFLSGSLMFSSWLARLRGRDLRRTGDGNPGAVNAFKAAGPLIGSAALLLDFLKGALPVAAAFWLLGVRGWPLAAVIVAPVLGHAFSPWLRFRGGKALAVTFGVWSGLTLWEAPCLLGGLLLLARFALRLRDAWCVLVAVAGLVVFAVLRLRDPALTAAALATALILLFKHRRNLTTP</sequence>
<keyword evidence="8" id="KW-0594">Phospholipid biosynthesis</keyword>
<evidence type="ECO:0000256" key="10">
    <source>
        <dbReference type="SAM" id="Phobius"/>
    </source>
</evidence>
<dbReference type="GO" id="GO:0005886">
    <property type="term" value="C:plasma membrane"/>
    <property type="evidence" value="ECO:0007669"/>
    <property type="project" value="InterPro"/>
</dbReference>
<dbReference type="GO" id="GO:0008654">
    <property type="term" value="P:phospholipid biosynthetic process"/>
    <property type="evidence" value="ECO:0007669"/>
    <property type="project" value="UniProtKB-KW"/>
</dbReference>
<keyword evidence="4 10" id="KW-0812">Transmembrane</keyword>
<evidence type="ECO:0000256" key="7">
    <source>
        <dbReference type="ARBA" id="ARBA00023136"/>
    </source>
</evidence>
<keyword evidence="6" id="KW-0443">Lipid metabolism</keyword>
<feature type="transmembrane region" description="Helical" evidence="10">
    <location>
        <begin position="113"/>
        <end position="134"/>
    </location>
</feature>
<accession>A0A7C4GAJ6</accession>
<dbReference type="GO" id="GO:0043772">
    <property type="term" value="F:acyl-phosphate glycerol-3-phosphate acyltransferase activity"/>
    <property type="evidence" value="ECO:0007669"/>
    <property type="project" value="InterPro"/>
</dbReference>
<keyword evidence="7 10" id="KW-0472">Membrane</keyword>
<keyword evidence="1" id="KW-1003">Cell membrane</keyword>
<name>A0A7C4GAJ6_UNCW3</name>
<evidence type="ECO:0000256" key="3">
    <source>
        <dbReference type="ARBA" id="ARBA00022679"/>
    </source>
</evidence>
<feature type="transmembrane region" description="Helical" evidence="10">
    <location>
        <begin position="141"/>
        <end position="160"/>
    </location>
</feature>
<feature type="transmembrane region" description="Helical" evidence="10">
    <location>
        <begin position="166"/>
        <end position="182"/>
    </location>
</feature>